<dbReference type="GO" id="GO:0000723">
    <property type="term" value="P:telomere maintenance"/>
    <property type="evidence" value="ECO:0007669"/>
    <property type="project" value="InterPro"/>
</dbReference>
<gene>
    <name evidence="2" type="ORF">BOX37_08280</name>
</gene>
<accession>A0A1J0VPN5</accession>
<dbReference type="SUPFAM" id="SSF53098">
    <property type="entry name" value="Ribonuclease H-like"/>
    <property type="match status" value="1"/>
</dbReference>
<dbReference type="RefSeq" id="WP_071927148.1">
    <property type="nucleotide sequence ID" value="NZ_CP018082.1"/>
</dbReference>
<reference evidence="2" key="1">
    <citation type="submission" date="2016-11" db="EMBL/GenBank/DDBJ databases">
        <authorList>
            <person name="Jaros S."/>
            <person name="Januszkiewicz K."/>
            <person name="Wedrychowicz H."/>
        </authorList>
    </citation>
    <scope>NUCLEOTIDE SEQUENCE [LARGE SCALE GENOMIC DNA]</scope>
    <source>
        <strain evidence="2">Y48</strain>
    </source>
</reference>
<dbReference type="Pfam" id="PF05970">
    <property type="entry name" value="PIF1"/>
    <property type="match status" value="1"/>
</dbReference>
<dbReference type="CDD" id="cd18809">
    <property type="entry name" value="SF1_C_RecD"/>
    <property type="match status" value="1"/>
</dbReference>
<dbReference type="InterPro" id="IPR036420">
    <property type="entry name" value="BRCT_dom_sf"/>
</dbReference>
<dbReference type="Proteomes" id="UP000183810">
    <property type="component" value="Chromosome"/>
</dbReference>
<dbReference type="Gene3D" id="3.40.50.300">
    <property type="entry name" value="P-loop containing nucleotide triphosphate hydrolases"/>
    <property type="match status" value="1"/>
</dbReference>
<name>A0A1J0VPN5_9NOCA</name>
<dbReference type="EMBL" id="CP018082">
    <property type="protein sequence ID" value="APE33970.1"/>
    <property type="molecule type" value="Genomic_DNA"/>
</dbReference>
<dbReference type="PANTHER" id="PTHR47642">
    <property type="entry name" value="ATP-DEPENDENT DNA HELICASE"/>
    <property type="match status" value="1"/>
</dbReference>
<dbReference type="InterPro" id="IPR010285">
    <property type="entry name" value="DNA_helicase_pif1-like_DEAD"/>
</dbReference>
<protein>
    <submittedName>
        <fullName evidence="2">AAA family ATPase</fullName>
    </submittedName>
</protein>
<evidence type="ECO:0000313" key="3">
    <source>
        <dbReference type="Proteomes" id="UP000183810"/>
    </source>
</evidence>
<evidence type="ECO:0000259" key="1">
    <source>
        <dbReference type="SMART" id="SM00382"/>
    </source>
</evidence>
<evidence type="ECO:0000313" key="2">
    <source>
        <dbReference type="EMBL" id="APE33970.1"/>
    </source>
</evidence>
<dbReference type="GO" id="GO:0003678">
    <property type="term" value="F:DNA helicase activity"/>
    <property type="evidence" value="ECO:0007669"/>
    <property type="project" value="InterPro"/>
</dbReference>
<dbReference type="Gene3D" id="3.30.420.10">
    <property type="entry name" value="Ribonuclease H-like superfamily/Ribonuclease H"/>
    <property type="match status" value="1"/>
</dbReference>
<dbReference type="GO" id="GO:0006281">
    <property type="term" value="P:DNA repair"/>
    <property type="evidence" value="ECO:0007669"/>
    <property type="project" value="InterPro"/>
</dbReference>
<dbReference type="AlphaFoldDB" id="A0A1J0VPN5"/>
<dbReference type="KEGG" id="nsl:BOX37_08280"/>
<dbReference type="SMART" id="SM00382">
    <property type="entry name" value="AAA"/>
    <property type="match status" value="1"/>
</dbReference>
<dbReference type="OrthoDB" id="9763659at2"/>
<dbReference type="GO" id="GO:0003676">
    <property type="term" value="F:nucleic acid binding"/>
    <property type="evidence" value="ECO:0007669"/>
    <property type="project" value="InterPro"/>
</dbReference>
<organism evidence="2 3">
    <name type="scientific">Nocardia mangyaensis</name>
    <dbReference type="NCBI Taxonomy" id="2213200"/>
    <lineage>
        <taxon>Bacteria</taxon>
        <taxon>Bacillati</taxon>
        <taxon>Actinomycetota</taxon>
        <taxon>Actinomycetes</taxon>
        <taxon>Mycobacteriales</taxon>
        <taxon>Nocardiaceae</taxon>
        <taxon>Nocardia</taxon>
    </lineage>
</organism>
<feature type="domain" description="AAA+ ATPase" evidence="1">
    <location>
        <begin position="24"/>
        <end position="148"/>
    </location>
</feature>
<sequence length="765" mass="84420">MTTTEPPNFTLTEEFAEGLERLERGDNLFLTGRAGTGKSTLIRRFLATTDRNVVVAAPTGIAALNVEGYTIHRLFSFPAGINVETVRSKEYFPARFAKTLRQLDTLILDEASMVRADLFDCLAVALERFGPKRGMPFGGVQLVLVGDLYQLPPVVTEGEKEYFEQRYESPYFFSADHYDRDHFPLIELTTVFRQIGDSRLVEILNDVRSGALLETARAELNSRTDPTFQPPIDEFWLTLATTNRIAEARNREMLGLVPGQELHYQAITTGDVDGFERPIAEKLVYKVGAQIMLVTNDPADRWVNGTIGRITGHHNEQGTPTLSVALPSGREVRITPHTWEITRPTVEAGVLRHAVIGTYTQLPFQLAWAITIHKSQGQTLERLVVDLSGGTFADGQLYVALSRCTSMDGLVLKREVRARDLKTDLRIHRFLLAGRPRVRSRGNAYLGICAVGDEGRMWRPRPVEIAVVTDDGIEITTLVNPTRDLGDARTVYGITAGDVQLAPLLTEAWAALAPHLAGRTPVGVDIDHQLRNLDYELKRHGYVITMPLGIDLDTSGLSAAELTRINAPRAMDRARAVREIAWRKLPFMGAAVDVFPLADDRTGYVLTRGGRADCFQAAGTPSTDAVLAEHLLSKVNTIHVDDQTRSMLRDLELRLGRTLLDHETSSGATDIAAVLVAGARVCFTGTAVDDSGRELTRSDLKAVAERCGLEPVETVTKKRCDVLITAEAGTMSTKGRTAARYSKPTFTATQFLAWATTNTTSNQRR</sequence>
<dbReference type="Gene3D" id="3.40.50.10190">
    <property type="entry name" value="BRCT domain"/>
    <property type="match status" value="1"/>
</dbReference>
<dbReference type="InterPro" id="IPR036397">
    <property type="entry name" value="RNaseH_sf"/>
</dbReference>
<dbReference type="SUPFAM" id="SSF52540">
    <property type="entry name" value="P-loop containing nucleoside triphosphate hydrolases"/>
    <property type="match status" value="2"/>
</dbReference>
<dbReference type="InterPro" id="IPR012337">
    <property type="entry name" value="RNaseH-like_sf"/>
</dbReference>
<dbReference type="InterPro" id="IPR051055">
    <property type="entry name" value="PIF1_helicase"/>
</dbReference>
<proteinExistence type="predicted"/>
<dbReference type="InterPro" id="IPR027417">
    <property type="entry name" value="P-loop_NTPase"/>
</dbReference>
<keyword evidence="3" id="KW-1185">Reference proteome</keyword>
<dbReference type="InterPro" id="IPR003593">
    <property type="entry name" value="AAA+_ATPase"/>
</dbReference>